<evidence type="ECO:0008006" key="6">
    <source>
        <dbReference type="Google" id="ProtNLM"/>
    </source>
</evidence>
<organism evidence="4 5">
    <name type="scientific">Domibacillus iocasae</name>
    <dbReference type="NCBI Taxonomy" id="1714016"/>
    <lineage>
        <taxon>Bacteria</taxon>
        <taxon>Bacillati</taxon>
        <taxon>Bacillota</taxon>
        <taxon>Bacilli</taxon>
        <taxon>Bacillales</taxon>
        <taxon>Bacillaceae</taxon>
        <taxon>Domibacillus</taxon>
    </lineage>
</organism>
<dbReference type="Pfam" id="PF14504">
    <property type="entry name" value="CAP_assoc_N"/>
    <property type="match status" value="1"/>
</dbReference>
<protein>
    <recommendedName>
        <fullName evidence="6">CAP-associated domain-containing protein</fullName>
    </recommendedName>
</protein>
<accession>A0A1E7DM13</accession>
<evidence type="ECO:0000313" key="5">
    <source>
        <dbReference type="Proteomes" id="UP000095658"/>
    </source>
</evidence>
<dbReference type="EMBL" id="MAMP01000024">
    <property type="protein sequence ID" value="OES43718.1"/>
    <property type="molecule type" value="Genomic_DNA"/>
</dbReference>
<gene>
    <name evidence="4" type="ORF">BA724_11495</name>
</gene>
<dbReference type="InterPro" id="IPR035940">
    <property type="entry name" value="CAP_sf"/>
</dbReference>
<sequence length="331" mass="36722">MLIGIYTDKAVDEKSNEPPAPPPVNSGQVDPVPPAETAPVPDEGAGALIGKSAERLVKEYGEPVRKEPSAYGYEWWVYKSSGRYLLAGVENNRIVTIFAKGNINTAPFSIGRSANEIFSSRYPETEIVVHANDSYYRFELSEEELNLKPLIPIGDFYAQLYINQQTGTLSGIRFMTADVLLKMKPYELVYEGTLPEIPQPGMSAWVHIERGSEAQLADMSNLVRQQAGIPALLWIPEIKAPAKSHSKDMFEAGYFGHESPEFGDVKQRLTEAGLSFNMSDEMISANYMDAPAAMEAWLNSPEDRDVLLDESFTSFGTGAYRTHFTQIFTGM</sequence>
<dbReference type="PANTHER" id="PTHR31157:SF26">
    <property type="entry name" value="SCP-LIKE EXTRACELLULAR PROTEIN"/>
    <property type="match status" value="1"/>
</dbReference>
<feature type="domain" description="SCP" evidence="2">
    <location>
        <begin position="220"/>
        <end position="322"/>
    </location>
</feature>
<comment type="caution">
    <text evidence="4">The sequence shown here is derived from an EMBL/GenBank/DDBJ whole genome shotgun (WGS) entry which is preliminary data.</text>
</comment>
<proteinExistence type="predicted"/>
<feature type="region of interest" description="Disordered" evidence="1">
    <location>
        <begin position="1"/>
        <end position="45"/>
    </location>
</feature>
<name>A0A1E7DM13_9BACI</name>
<dbReference type="InterPro" id="IPR014044">
    <property type="entry name" value="CAP_dom"/>
</dbReference>
<dbReference type="PANTHER" id="PTHR31157">
    <property type="entry name" value="SCP DOMAIN-CONTAINING PROTEIN"/>
    <property type="match status" value="1"/>
</dbReference>
<dbReference type="InterPro" id="IPR029410">
    <property type="entry name" value="CAP_assoc"/>
</dbReference>
<dbReference type="STRING" id="1714016.BA724_11495"/>
<evidence type="ECO:0000313" key="4">
    <source>
        <dbReference type="EMBL" id="OES43718.1"/>
    </source>
</evidence>
<dbReference type="AlphaFoldDB" id="A0A1E7DM13"/>
<evidence type="ECO:0000259" key="3">
    <source>
        <dbReference type="Pfam" id="PF14504"/>
    </source>
</evidence>
<evidence type="ECO:0000256" key="1">
    <source>
        <dbReference type="SAM" id="MobiDB-lite"/>
    </source>
</evidence>
<feature type="domain" description="CAP-associated" evidence="3">
    <location>
        <begin position="49"/>
        <end position="186"/>
    </location>
</feature>
<reference evidence="4 5" key="1">
    <citation type="submission" date="2016-06" db="EMBL/GenBank/DDBJ databases">
        <title>Domibacillus iocasae genome sequencing.</title>
        <authorList>
            <person name="Verma A."/>
            <person name="Pal Y."/>
            <person name="Ojha A.K."/>
            <person name="Krishnamurthi S."/>
        </authorList>
    </citation>
    <scope>NUCLEOTIDE SEQUENCE [LARGE SCALE GENOMIC DNA]</scope>
    <source>
        <strain evidence="4 5">DSM 29979</strain>
    </source>
</reference>
<dbReference type="Proteomes" id="UP000095658">
    <property type="component" value="Unassembled WGS sequence"/>
</dbReference>
<evidence type="ECO:0000259" key="2">
    <source>
        <dbReference type="Pfam" id="PF00188"/>
    </source>
</evidence>
<dbReference type="Pfam" id="PF00188">
    <property type="entry name" value="CAP"/>
    <property type="match status" value="1"/>
</dbReference>
<dbReference type="CDD" id="cd05379">
    <property type="entry name" value="CAP_bacterial"/>
    <property type="match status" value="1"/>
</dbReference>
<keyword evidence="5" id="KW-1185">Reference proteome</keyword>
<dbReference type="SUPFAM" id="SSF55797">
    <property type="entry name" value="PR-1-like"/>
    <property type="match status" value="1"/>
</dbReference>
<dbReference type="Gene3D" id="3.40.33.10">
    <property type="entry name" value="CAP"/>
    <property type="match status" value="1"/>
</dbReference>
<dbReference type="OrthoDB" id="9783944at2"/>
<dbReference type="RefSeq" id="WP_069939499.1">
    <property type="nucleotide sequence ID" value="NZ_MAMP01000024.1"/>
</dbReference>